<dbReference type="InterPro" id="IPR050109">
    <property type="entry name" value="HTH-type_TetR-like_transc_reg"/>
</dbReference>
<dbReference type="InterPro" id="IPR036271">
    <property type="entry name" value="Tet_transcr_reg_TetR-rel_C_sf"/>
</dbReference>
<dbReference type="InterPro" id="IPR001647">
    <property type="entry name" value="HTH_TetR"/>
</dbReference>
<gene>
    <name evidence="4" type="ORF">GETHPA_19150</name>
</gene>
<keyword evidence="5" id="KW-1185">Reference proteome</keyword>
<dbReference type="PANTHER" id="PTHR30055">
    <property type="entry name" value="HTH-TYPE TRANSCRIPTIONAL REGULATOR RUTR"/>
    <property type="match status" value="1"/>
</dbReference>
<dbReference type="SUPFAM" id="SSF46689">
    <property type="entry name" value="Homeodomain-like"/>
    <property type="match status" value="1"/>
</dbReference>
<dbReference type="Proteomes" id="UP001165089">
    <property type="component" value="Unassembled WGS sequence"/>
</dbReference>
<evidence type="ECO:0000313" key="5">
    <source>
        <dbReference type="Proteomes" id="UP001165089"/>
    </source>
</evidence>
<evidence type="ECO:0000313" key="4">
    <source>
        <dbReference type="EMBL" id="GLH70382.1"/>
    </source>
</evidence>
<comment type="caution">
    <text evidence="4">The sequence shown here is derived from an EMBL/GenBank/DDBJ whole genome shotgun (WGS) entry which is preliminary data.</text>
</comment>
<dbReference type="InterPro" id="IPR009057">
    <property type="entry name" value="Homeodomain-like_sf"/>
</dbReference>
<dbReference type="EMBL" id="BSDD01000003">
    <property type="protein sequence ID" value="GLH70382.1"/>
    <property type="molecule type" value="Genomic_DNA"/>
</dbReference>
<proteinExistence type="predicted"/>
<dbReference type="Pfam" id="PF09209">
    <property type="entry name" value="CecR_C"/>
    <property type="match status" value="1"/>
</dbReference>
<sequence>MTPPPPDLPQDTRHRLIEAAILTFAEKGYDGAGIREIAQRAQANSALVTYHFGGKEGLYREALHHISDRKASEVASLPPPPEPGSPGAREVALQGMKAYIRAFVTDLMSCPAESEVDAAAMALIGREIQMPHPVSAPVLLEFARPYMERVLALLRVLRPDLDPDAHLRMTLSIQGQILHFRNSLGFIRLLSGDPDFPKDLEVLIQHFTDFSLRGLGVPEAFPQTRP</sequence>
<dbReference type="PANTHER" id="PTHR30055:SF226">
    <property type="entry name" value="HTH-TYPE TRANSCRIPTIONAL REGULATOR PKSA"/>
    <property type="match status" value="1"/>
</dbReference>
<dbReference type="Pfam" id="PF00440">
    <property type="entry name" value="TetR_N"/>
    <property type="match status" value="1"/>
</dbReference>
<accession>A0ABQ5Q707</accession>
<dbReference type="InterPro" id="IPR015292">
    <property type="entry name" value="Tscrpt_reg_YbiH_C"/>
</dbReference>
<dbReference type="PROSITE" id="PS50977">
    <property type="entry name" value="HTH_TETR_2"/>
    <property type="match status" value="1"/>
</dbReference>
<dbReference type="PRINTS" id="PR00455">
    <property type="entry name" value="HTHTETR"/>
</dbReference>
<dbReference type="RefSeq" id="WP_285725071.1">
    <property type="nucleotide sequence ID" value="NZ_BSDD01000003.1"/>
</dbReference>
<evidence type="ECO:0000256" key="2">
    <source>
        <dbReference type="PROSITE-ProRule" id="PRU00335"/>
    </source>
</evidence>
<feature type="DNA-binding region" description="H-T-H motif" evidence="2">
    <location>
        <begin position="33"/>
        <end position="52"/>
    </location>
</feature>
<dbReference type="Gene3D" id="1.10.357.10">
    <property type="entry name" value="Tetracycline Repressor, domain 2"/>
    <property type="match status" value="1"/>
</dbReference>
<feature type="domain" description="HTH tetR-type" evidence="3">
    <location>
        <begin position="10"/>
        <end position="70"/>
    </location>
</feature>
<reference evidence="4 5" key="1">
    <citation type="journal article" date="2023" name="Antonie Van Leeuwenhoek">
        <title>Mesoterricola silvestris gen. nov., sp. nov., Mesoterricola sediminis sp. nov., Geothrix oryzae sp. nov., Geothrix edaphica sp. nov., Geothrix rubra sp. nov., and Geothrix limicola sp. nov., six novel members of Acidobacteriota isolated from soils.</title>
        <authorList>
            <person name="Itoh H."/>
            <person name="Sugisawa Y."/>
            <person name="Mise K."/>
            <person name="Xu Z."/>
            <person name="Kuniyasu M."/>
            <person name="Ushijima N."/>
            <person name="Kawano K."/>
            <person name="Kobayashi E."/>
            <person name="Shiratori Y."/>
            <person name="Masuda Y."/>
            <person name="Senoo K."/>
        </authorList>
    </citation>
    <scope>NUCLEOTIDE SEQUENCE [LARGE SCALE GENOMIC DNA]</scope>
    <source>
        <strain evidence="4 5">Red803</strain>
    </source>
</reference>
<evidence type="ECO:0000259" key="3">
    <source>
        <dbReference type="PROSITE" id="PS50977"/>
    </source>
</evidence>
<protein>
    <submittedName>
        <fullName evidence="4">TetR family transcriptional regulator</fullName>
    </submittedName>
</protein>
<name>A0ABQ5Q707_9BACT</name>
<evidence type="ECO:0000256" key="1">
    <source>
        <dbReference type="ARBA" id="ARBA00023125"/>
    </source>
</evidence>
<organism evidence="4 5">
    <name type="scientific">Geothrix rubra</name>
    <dbReference type="NCBI Taxonomy" id="2927977"/>
    <lineage>
        <taxon>Bacteria</taxon>
        <taxon>Pseudomonadati</taxon>
        <taxon>Acidobacteriota</taxon>
        <taxon>Holophagae</taxon>
        <taxon>Holophagales</taxon>
        <taxon>Holophagaceae</taxon>
        <taxon>Geothrix</taxon>
    </lineage>
</organism>
<dbReference type="SUPFAM" id="SSF48498">
    <property type="entry name" value="Tetracyclin repressor-like, C-terminal domain"/>
    <property type="match status" value="1"/>
</dbReference>
<keyword evidence="1 2" id="KW-0238">DNA-binding</keyword>